<evidence type="ECO:0000313" key="2">
    <source>
        <dbReference type="EMBL" id="KKR78314.1"/>
    </source>
</evidence>
<organism evidence="2 3">
    <name type="scientific">Candidatus Curtissbacteria bacterium GW2011_GWA1_40_9</name>
    <dbReference type="NCBI Taxonomy" id="1618408"/>
    <lineage>
        <taxon>Bacteria</taxon>
        <taxon>Candidatus Curtissiibacteriota</taxon>
    </lineage>
</organism>
<protein>
    <submittedName>
        <fullName evidence="2">Uncharacterized protein</fullName>
    </submittedName>
</protein>
<sequence>MIIAALVIVVLVIAAAGAYLYKGRSQGAAKSVDRVQEAVETVSVNKGSIRGLIDKDENVTCSVKYLDNEMSGTVYIAGGKVRGDFTTAEIGEMPENHMIQNGEYTYIWTNLNQGIKMKISEEATQVSPSPQSTASKPLDLDEQIEMDCDKWSVDESMFVPPSDVSFSDLSDAGEKLQEQSKQAPQNTQDVCASITDPQAKAACKSATGQ</sequence>
<dbReference type="EMBL" id="LBZV01000001">
    <property type="protein sequence ID" value="KKR78314.1"/>
    <property type="molecule type" value="Genomic_DNA"/>
</dbReference>
<dbReference type="STRING" id="1618408.UU23_C0001G0078"/>
<evidence type="ECO:0000256" key="1">
    <source>
        <dbReference type="SAM" id="MobiDB-lite"/>
    </source>
</evidence>
<reference evidence="2 3" key="1">
    <citation type="journal article" date="2015" name="Nature">
        <title>rRNA introns, odd ribosomes, and small enigmatic genomes across a large radiation of phyla.</title>
        <authorList>
            <person name="Brown C.T."/>
            <person name="Hug L.A."/>
            <person name="Thomas B.C."/>
            <person name="Sharon I."/>
            <person name="Castelle C.J."/>
            <person name="Singh A."/>
            <person name="Wilkins M.J."/>
            <person name="Williams K.H."/>
            <person name="Banfield J.F."/>
        </authorList>
    </citation>
    <scope>NUCLEOTIDE SEQUENCE [LARGE SCALE GENOMIC DNA]</scope>
</reference>
<accession>A0A0G0TMQ0</accession>
<feature type="region of interest" description="Disordered" evidence="1">
    <location>
        <begin position="162"/>
        <end position="190"/>
    </location>
</feature>
<gene>
    <name evidence="2" type="ORF">UU23_C0001G0078</name>
</gene>
<proteinExistence type="predicted"/>
<feature type="compositionally biased region" description="Polar residues" evidence="1">
    <location>
        <begin position="179"/>
        <end position="190"/>
    </location>
</feature>
<name>A0A0G0TMQ0_9BACT</name>
<comment type="caution">
    <text evidence="2">The sequence shown here is derived from an EMBL/GenBank/DDBJ whole genome shotgun (WGS) entry which is preliminary data.</text>
</comment>
<evidence type="ECO:0000313" key="3">
    <source>
        <dbReference type="Proteomes" id="UP000034292"/>
    </source>
</evidence>
<dbReference type="AlphaFoldDB" id="A0A0G0TMQ0"/>
<dbReference type="Proteomes" id="UP000034292">
    <property type="component" value="Unassembled WGS sequence"/>
</dbReference>